<organism evidence="1 2">
    <name type="scientific">Altererythrobacter epoxidivorans</name>
    <dbReference type="NCBI Taxonomy" id="361183"/>
    <lineage>
        <taxon>Bacteria</taxon>
        <taxon>Pseudomonadati</taxon>
        <taxon>Pseudomonadota</taxon>
        <taxon>Alphaproteobacteria</taxon>
        <taxon>Sphingomonadales</taxon>
        <taxon>Erythrobacteraceae</taxon>
        <taxon>Altererythrobacter</taxon>
    </lineage>
</organism>
<proteinExistence type="predicted"/>
<dbReference type="OrthoDB" id="7389478at2"/>
<dbReference type="KEGG" id="aep:AMC99_02618"/>
<evidence type="ECO:0000313" key="1">
    <source>
        <dbReference type="EMBL" id="ALE17891.1"/>
    </source>
</evidence>
<name>A0A0M4LWW7_9SPHN</name>
<sequence length="384" mass="41606">MLRLAVIAMVCGVLAILAGLQAASSVLAKPNPELAARLMPFGNEALQRSISYRLRAGVTTEEQLAQAVEAAEPLAEKAFGRAPLGPEGHAVLIMNTRDPAKKAEMLRLASQINGRDRLLQGVRLEQEVADNDFDSAMATLDQMLRVNPEQRQLLFPILNDALKRREAVPAFARVLDGSSAWHDNFLMSAARLGIAPANLAVLRGQLNRRLPEFDRLLVAALVREGDLDTANGIYQSVNGKSSNVAGLGPLGWSVDLAPFDWRLGEEAGMRAQPIEDGDKLEIFVRGGKGGIVAERLVKPSTAPFNIVVKHRIVPADQLRDVRLQLRCRGASDPFLDERFSAGTNVFRVAALPAGCDYVMLGINARAWSGRSPLRGTIDSITIAK</sequence>
<dbReference type="RefSeq" id="WP_061927100.1">
    <property type="nucleotide sequence ID" value="NZ_CP012669.1"/>
</dbReference>
<dbReference type="STRING" id="361183.AMC99_02618"/>
<gene>
    <name evidence="1" type="ORF">AMC99_02618</name>
</gene>
<reference evidence="1 2" key="1">
    <citation type="submission" date="2015-09" db="EMBL/GenBank/DDBJ databases">
        <title>Complete genome sequence of a benzo[a]pyrene-degrading bacterium Altererythrobacter epoxidivorans CGMCC 1.7731T.</title>
        <authorList>
            <person name="Li Z."/>
            <person name="Cheng H."/>
            <person name="Huo Y."/>
            <person name="Xu X."/>
        </authorList>
    </citation>
    <scope>NUCLEOTIDE SEQUENCE [LARGE SCALE GENOMIC DNA]</scope>
    <source>
        <strain evidence="1 2">CGMCC 1.7731</strain>
    </source>
</reference>
<dbReference type="PATRIC" id="fig|361183.4.peg.2573"/>
<dbReference type="Proteomes" id="UP000057938">
    <property type="component" value="Chromosome"/>
</dbReference>
<protein>
    <submittedName>
        <fullName evidence="1">Uncharacterized protein</fullName>
    </submittedName>
</protein>
<dbReference type="EMBL" id="CP012669">
    <property type="protein sequence ID" value="ALE17891.1"/>
    <property type="molecule type" value="Genomic_DNA"/>
</dbReference>
<evidence type="ECO:0000313" key="2">
    <source>
        <dbReference type="Proteomes" id="UP000057938"/>
    </source>
</evidence>
<keyword evidence="2" id="KW-1185">Reference proteome</keyword>
<accession>A0A0M4LWW7</accession>
<dbReference type="AlphaFoldDB" id="A0A0M4LWW7"/>